<dbReference type="AlphaFoldDB" id="A0A2P8H3A2"/>
<proteinExistence type="inferred from homology"/>
<accession>A0A2P8H3A2</accession>
<evidence type="ECO:0000313" key="10">
    <source>
        <dbReference type="Proteomes" id="UP000242682"/>
    </source>
</evidence>
<evidence type="ECO:0000256" key="3">
    <source>
        <dbReference type="ARBA" id="ARBA00022475"/>
    </source>
</evidence>
<protein>
    <submittedName>
        <fullName evidence="9">Surface polysaccharide O-acyltransferase-like enzyme</fullName>
    </submittedName>
</protein>
<feature type="transmembrane region" description="Helical" evidence="7">
    <location>
        <begin position="244"/>
        <end position="263"/>
    </location>
</feature>
<dbReference type="InterPro" id="IPR002656">
    <property type="entry name" value="Acyl_transf_3_dom"/>
</dbReference>
<dbReference type="RefSeq" id="WP_106532897.1">
    <property type="nucleotide sequence ID" value="NZ_PYAT01000004.1"/>
</dbReference>
<evidence type="ECO:0000256" key="4">
    <source>
        <dbReference type="ARBA" id="ARBA00022692"/>
    </source>
</evidence>
<comment type="caution">
    <text evidence="9">The sequence shown here is derived from an EMBL/GenBank/DDBJ whole genome shotgun (WGS) entry which is preliminary data.</text>
</comment>
<keyword evidence="10" id="KW-1185">Reference proteome</keyword>
<dbReference type="Pfam" id="PF01757">
    <property type="entry name" value="Acyl_transf_3"/>
    <property type="match status" value="1"/>
</dbReference>
<gene>
    <name evidence="9" type="ORF">B0H99_104142</name>
</gene>
<comment type="subcellular location">
    <subcellularLocation>
        <location evidence="1">Cell membrane</location>
        <topology evidence="1">Multi-pass membrane protein</topology>
    </subcellularLocation>
</comment>
<dbReference type="OrthoDB" id="9810469at2"/>
<keyword evidence="3" id="KW-1003">Cell membrane</keyword>
<keyword evidence="9" id="KW-0808">Transferase</keyword>
<evidence type="ECO:0000256" key="5">
    <source>
        <dbReference type="ARBA" id="ARBA00022989"/>
    </source>
</evidence>
<keyword evidence="5 7" id="KW-1133">Transmembrane helix</keyword>
<evidence type="ECO:0000313" key="9">
    <source>
        <dbReference type="EMBL" id="PSL40680.1"/>
    </source>
</evidence>
<feature type="transmembrane region" description="Helical" evidence="7">
    <location>
        <begin position="121"/>
        <end position="141"/>
    </location>
</feature>
<dbReference type="Proteomes" id="UP000242682">
    <property type="component" value="Unassembled WGS sequence"/>
</dbReference>
<dbReference type="PANTHER" id="PTHR40074">
    <property type="entry name" value="O-ACETYLTRANSFERASE WECH"/>
    <property type="match status" value="1"/>
</dbReference>
<dbReference type="GO" id="GO:0005886">
    <property type="term" value="C:plasma membrane"/>
    <property type="evidence" value="ECO:0007669"/>
    <property type="project" value="UniProtKB-SubCell"/>
</dbReference>
<reference evidence="9 10" key="1">
    <citation type="submission" date="2018-03" db="EMBL/GenBank/DDBJ databases">
        <title>Genomic Encyclopedia of Type Strains, Phase III (KMG-III): the genomes of soil and plant-associated and newly described type strains.</title>
        <authorList>
            <person name="Whitman W."/>
        </authorList>
    </citation>
    <scope>NUCLEOTIDE SEQUENCE [LARGE SCALE GENOMIC DNA]</scope>
    <source>
        <strain evidence="9 10">CGMCC 1.12259</strain>
    </source>
</reference>
<feature type="transmembrane region" description="Helical" evidence="7">
    <location>
        <begin position="41"/>
        <end position="64"/>
    </location>
</feature>
<feature type="domain" description="Acyltransferase 3" evidence="8">
    <location>
        <begin position="6"/>
        <end position="327"/>
    </location>
</feature>
<evidence type="ECO:0000256" key="2">
    <source>
        <dbReference type="ARBA" id="ARBA00007400"/>
    </source>
</evidence>
<feature type="transmembrane region" description="Helical" evidence="7">
    <location>
        <begin position="153"/>
        <end position="174"/>
    </location>
</feature>
<evidence type="ECO:0000259" key="8">
    <source>
        <dbReference type="Pfam" id="PF01757"/>
    </source>
</evidence>
<feature type="transmembrane region" description="Helical" evidence="7">
    <location>
        <begin position="303"/>
        <end position="328"/>
    </location>
</feature>
<dbReference type="GO" id="GO:0009246">
    <property type="term" value="P:enterobacterial common antigen biosynthetic process"/>
    <property type="evidence" value="ECO:0007669"/>
    <property type="project" value="TreeGrafter"/>
</dbReference>
<organism evidence="9 10">
    <name type="scientific">Planomicrobium soli</name>
    <dbReference type="NCBI Taxonomy" id="1176648"/>
    <lineage>
        <taxon>Bacteria</taxon>
        <taxon>Bacillati</taxon>
        <taxon>Bacillota</taxon>
        <taxon>Bacilli</taxon>
        <taxon>Bacillales</taxon>
        <taxon>Caryophanaceae</taxon>
        <taxon>Planomicrobium</taxon>
    </lineage>
</organism>
<feature type="transmembrane region" description="Helical" evidence="7">
    <location>
        <begin position="207"/>
        <end position="229"/>
    </location>
</feature>
<sequence>MAKRYDYMDWLRVLSIFAVVGIHVISRVVNHIPPTEWQWQYAHALGSTLRWCVPVFFMLSGALLLTRKPDEPVWEFLKKRLAKAFVPLIFWSGVYIAYRIFQQDRSYTVWDTVQAFFGEDIYFHLWFLYTIIGLYLMAPFLRILVHHMTQKTFLYFLGFWFLFTGIFPVLQKFIHLNMAFPVGMFEPYIGYFMLGAYLFLYPLPKKWLPALGGLAVAGVLVTLFGNLYLTNKTGEFDGFFYEHFRPNSMAITLFVFVLFQHLAPRIKPNPLITKLSLATLGIYVVHPLVQVYLNLLFGINESFINPILGIPLVWILIYAISFAIIWILQKIPIVKFIVP</sequence>
<feature type="transmembrane region" description="Helical" evidence="7">
    <location>
        <begin position="84"/>
        <end position="101"/>
    </location>
</feature>
<dbReference type="GO" id="GO:0016413">
    <property type="term" value="F:O-acetyltransferase activity"/>
    <property type="evidence" value="ECO:0007669"/>
    <property type="project" value="TreeGrafter"/>
</dbReference>
<keyword evidence="4 7" id="KW-0812">Transmembrane</keyword>
<dbReference type="PANTHER" id="PTHR40074:SF2">
    <property type="entry name" value="O-ACETYLTRANSFERASE WECH"/>
    <property type="match status" value="1"/>
</dbReference>
<evidence type="ECO:0000256" key="6">
    <source>
        <dbReference type="ARBA" id="ARBA00023136"/>
    </source>
</evidence>
<keyword evidence="9" id="KW-0012">Acyltransferase</keyword>
<name>A0A2P8H3A2_9BACL</name>
<evidence type="ECO:0000256" key="1">
    <source>
        <dbReference type="ARBA" id="ARBA00004651"/>
    </source>
</evidence>
<evidence type="ECO:0000256" key="7">
    <source>
        <dbReference type="SAM" id="Phobius"/>
    </source>
</evidence>
<dbReference type="EMBL" id="PYAT01000004">
    <property type="protein sequence ID" value="PSL40680.1"/>
    <property type="molecule type" value="Genomic_DNA"/>
</dbReference>
<feature type="transmembrane region" description="Helical" evidence="7">
    <location>
        <begin position="180"/>
        <end position="200"/>
    </location>
</feature>
<feature type="transmembrane region" description="Helical" evidence="7">
    <location>
        <begin position="12"/>
        <end position="29"/>
    </location>
</feature>
<comment type="similarity">
    <text evidence="2">Belongs to the acyltransferase 3 family.</text>
</comment>
<feature type="transmembrane region" description="Helical" evidence="7">
    <location>
        <begin position="275"/>
        <end position="297"/>
    </location>
</feature>
<keyword evidence="6 7" id="KW-0472">Membrane</keyword>